<evidence type="ECO:0000256" key="9">
    <source>
        <dbReference type="RuleBase" id="RU369079"/>
    </source>
</evidence>
<reference evidence="11 12" key="1">
    <citation type="submission" date="2018-07" db="EMBL/GenBank/DDBJ databases">
        <title>The draft genome of Phyllobacterium salinisoli.</title>
        <authorList>
            <person name="Liu L."/>
            <person name="Li L."/>
            <person name="Zhang X."/>
            <person name="Liang L."/>
        </authorList>
    </citation>
    <scope>NUCLEOTIDE SEQUENCE [LARGE SCALE GENOMIC DNA]</scope>
    <source>
        <strain evidence="11 12">LLAN61</strain>
    </source>
</reference>
<evidence type="ECO:0000256" key="1">
    <source>
        <dbReference type="ARBA" id="ARBA00004429"/>
    </source>
</evidence>
<dbReference type="GO" id="GO:0015740">
    <property type="term" value="P:C4-dicarboxylate transport"/>
    <property type="evidence" value="ECO:0007669"/>
    <property type="project" value="TreeGrafter"/>
</dbReference>
<feature type="transmembrane region" description="Helical" evidence="9">
    <location>
        <begin position="65"/>
        <end position="85"/>
    </location>
</feature>
<evidence type="ECO:0000256" key="7">
    <source>
        <dbReference type="ARBA" id="ARBA00023136"/>
    </source>
</evidence>
<dbReference type="InterPro" id="IPR007387">
    <property type="entry name" value="TRAP_DctQ"/>
</dbReference>
<protein>
    <recommendedName>
        <fullName evidence="9">TRAP transporter small permease protein</fullName>
    </recommendedName>
</protein>
<evidence type="ECO:0000256" key="8">
    <source>
        <dbReference type="ARBA" id="ARBA00038436"/>
    </source>
</evidence>
<evidence type="ECO:0000259" key="10">
    <source>
        <dbReference type="Pfam" id="PF04290"/>
    </source>
</evidence>
<evidence type="ECO:0000256" key="5">
    <source>
        <dbReference type="ARBA" id="ARBA00022692"/>
    </source>
</evidence>
<dbReference type="GO" id="GO:0022857">
    <property type="term" value="F:transmembrane transporter activity"/>
    <property type="evidence" value="ECO:0007669"/>
    <property type="project" value="UniProtKB-UniRule"/>
</dbReference>
<name>A0A368K0G8_9HYPH</name>
<comment type="caution">
    <text evidence="11">The sequence shown here is derived from an EMBL/GenBank/DDBJ whole genome shotgun (WGS) entry which is preliminary data.</text>
</comment>
<dbReference type="PANTHER" id="PTHR35011:SF2">
    <property type="entry name" value="2,3-DIKETO-L-GULONATE TRAP TRANSPORTER SMALL PERMEASE PROTEIN YIAM"/>
    <property type="match status" value="1"/>
</dbReference>
<dbReference type="Proteomes" id="UP000253420">
    <property type="component" value="Unassembled WGS sequence"/>
</dbReference>
<evidence type="ECO:0000256" key="3">
    <source>
        <dbReference type="ARBA" id="ARBA00022475"/>
    </source>
</evidence>
<dbReference type="OrthoDB" id="4964541at2"/>
<evidence type="ECO:0000256" key="2">
    <source>
        <dbReference type="ARBA" id="ARBA00022448"/>
    </source>
</evidence>
<dbReference type="AlphaFoldDB" id="A0A368K0G8"/>
<evidence type="ECO:0000256" key="6">
    <source>
        <dbReference type="ARBA" id="ARBA00022989"/>
    </source>
</evidence>
<feature type="transmembrane region" description="Helical" evidence="9">
    <location>
        <begin position="106"/>
        <end position="127"/>
    </location>
</feature>
<comment type="subunit">
    <text evidence="9">The complex comprises the extracytoplasmic solute receptor protein and the two transmembrane proteins.</text>
</comment>
<evidence type="ECO:0000313" key="11">
    <source>
        <dbReference type="EMBL" id="RCS22896.1"/>
    </source>
</evidence>
<feature type="domain" description="Tripartite ATP-independent periplasmic transporters DctQ component" evidence="10">
    <location>
        <begin position="42"/>
        <end position="188"/>
    </location>
</feature>
<dbReference type="RefSeq" id="WP_114441438.1">
    <property type="nucleotide sequence ID" value="NZ_QOZG01000006.1"/>
</dbReference>
<sequence length="206" mass="22408">MHSESSPFDPRPSALVRLMVHLSEGVLACEKAVVGALMALILTLILANVATRYAGAPLYWVDEAAVYAMVWLAFIGASALTRLRLDFSVTLISDKLSRNNARRMKAVASLFGAVFAFALGVMCWRWMDPVGIASAGFDAKVYAGQSFNFLYTEQTQTLRWPTWAVSIVIPIFAATMLVHTLANLLEDLGLSPPRSHPGFTSAEGVN</sequence>
<keyword evidence="4 9" id="KW-0997">Cell inner membrane</keyword>
<evidence type="ECO:0000256" key="4">
    <source>
        <dbReference type="ARBA" id="ARBA00022519"/>
    </source>
</evidence>
<dbReference type="PANTHER" id="PTHR35011">
    <property type="entry name" value="2,3-DIKETO-L-GULONATE TRAP TRANSPORTER SMALL PERMEASE PROTEIN YIAM"/>
    <property type="match status" value="1"/>
</dbReference>
<keyword evidence="2 9" id="KW-0813">Transport</keyword>
<keyword evidence="12" id="KW-1185">Reference proteome</keyword>
<keyword evidence="3" id="KW-1003">Cell membrane</keyword>
<dbReference type="EMBL" id="QOZG01000006">
    <property type="protein sequence ID" value="RCS22896.1"/>
    <property type="molecule type" value="Genomic_DNA"/>
</dbReference>
<evidence type="ECO:0000313" key="12">
    <source>
        <dbReference type="Proteomes" id="UP000253420"/>
    </source>
</evidence>
<accession>A0A368K0G8</accession>
<dbReference type="Pfam" id="PF04290">
    <property type="entry name" value="DctQ"/>
    <property type="match status" value="1"/>
</dbReference>
<comment type="function">
    <text evidence="9">Part of the tripartite ATP-independent periplasmic (TRAP) transport system.</text>
</comment>
<organism evidence="11 12">
    <name type="scientific">Phyllobacterium salinisoli</name>
    <dbReference type="NCBI Taxonomy" id="1899321"/>
    <lineage>
        <taxon>Bacteria</taxon>
        <taxon>Pseudomonadati</taxon>
        <taxon>Pseudomonadota</taxon>
        <taxon>Alphaproteobacteria</taxon>
        <taxon>Hyphomicrobiales</taxon>
        <taxon>Phyllobacteriaceae</taxon>
        <taxon>Phyllobacterium</taxon>
    </lineage>
</organism>
<dbReference type="InterPro" id="IPR055348">
    <property type="entry name" value="DctQ"/>
</dbReference>
<comment type="subcellular location">
    <subcellularLocation>
        <location evidence="1 9">Cell inner membrane</location>
        <topology evidence="1 9">Multi-pass membrane protein</topology>
    </subcellularLocation>
</comment>
<comment type="similarity">
    <text evidence="8 9">Belongs to the TRAP transporter small permease family.</text>
</comment>
<keyword evidence="6 9" id="KW-1133">Transmembrane helix</keyword>
<gene>
    <name evidence="11" type="ORF">DUT91_15540</name>
</gene>
<feature type="transmembrane region" description="Helical" evidence="9">
    <location>
        <begin position="163"/>
        <end position="185"/>
    </location>
</feature>
<feature type="transmembrane region" description="Helical" evidence="9">
    <location>
        <begin position="32"/>
        <end position="53"/>
    </location>
</feature>
<keyword evidence="5 9" id="KW-0812">Transmembrane</keyword>
<keyword evidence="7 9" id="KW-0472">Membrane</keyword>
<proteinExistence type="inferred from homology"/>
<dbReference type="GO" id="GO:0005886">
    <property type="term" value="C:plasma membrane"/>
    <property type="evidence" value="ECO:0007669"/>
    <property type="project" value="UniProtKB-SubCell"/>
</dbReference>